<dbReference type="PIRSF" id="PIRSF000232">
    <property type="entry name" value="YdjA"/>
    <property type="match status" value="1"/>
</dbReference>
<evidence type="ECO:0000256" key="6">
    <source>
        <dbReference type="ARBA" id="ARBA00023002"/>
    </source>
</evidence>
<evidence type="ECO:0000256" key="3">
    <source>
        <dbReference type="ARBA" id="ARBA00022630"/>
    </source>
</evidence>
<organism evidence="11 12">
    <name type="scientific">Aquamicrobium segne</name>
    <dbReference type="NCBI Taxonomy" id="469547"/>
    <lineage>
        <taxon>Bacteria</taxon>
        <taxon>Pseudomonadati</taxon>
        <taxon>Pseudomonadota</taxon>
        <taxon>Alphaproteobacteria</taxon>
        <taxon>Hyphomicrobiales</taxon>
        <taxon>Phyllobacteriaceae</taxon>
        <taxon>Aquamicrobium</taxon>
    </lineage>
</organism>
<evidence type="ECO:0000259" key="10">
    <source>
        <dbReference type="Pfam" id="PF00881"/>
    </source>
</evidence>
<evidence type="ECO:0000256" key="7">
    <source>
        <dbReference type="ARBA" id="ARBA00023027"/>
    </source>
</evidence>
<keyword evidence="3 8" id="KW-0285">Flavoprotein</keyword>
<dbReference type="InterPro" id="IPR000415">
    <property type="entry name" value="Nitroreductase-like"/>
</dbReference>
<evidence type="ECO:0000256" key="5">
    <source>
        <dbReference type="ARBA" id="ARBA00022857"/>
    </source>
</evidence>
<reference evidence="12" key="1">
    <citation type="journal article" date="2019" name="Int. J. Syst. Evol. Microbiol.">
        <title>The Global Catalogue of Microorganisms (GCM) 10K type strain sequencing project: providing services to taxonomists for standard genome sequencing and annotation.</title>
        <authorList>
            <consortium name="The Broad Institute Genomics Platform"/>
            <consortium name="The Broad Institute Genome Sequencing Center for Infectious Disease"/>
            <person name="Wu L."/>
            <person name="Ma J."/>
        </authorList>
    </citation>
    <scope>NUCLEOTIDE SEQUENCE [LARGE SCALE GENOMIC DNA]</scope>
    <source>
        <strain evidence="12">CGMCC 4.1415</strain>
    </source>
</reference>
<dbReference type="PANTHER" id="PTHR43821:SF1">
    <property type="entry name" value="NAD(P)H NITROREDUCTASE YDJA-RELATED"/>
    <property type="match status" value="1"/>
</dbReference>
<evidence type="ECO:0000256" key="2">
    <source>
        <dbReference type="ARBA" id="ARBA00007118"/>
    </source>
</evidence>
<comment type="cofactor">
    <cofactor evidence="1 8">
        <name>FMN</name>
        <dbReference type="ChEBI" id="CHEBI:58210"/>
    </cofactor>
</comment>
<keyword evidence="4 8" id="KW-0288">FMN</keyword>
<accession>A0ABW0H2N0</accession>
<dbReference type="InterPro" id="IPR029479">
    <property type="entry name" value="Nitroreductase"/>
</dbReference>
<dbReference type="EC" id="1.-.-.-" evidence="8"/>
<dbReference type="InterPro" id="IPR026021">
    <property type="entry name" value="YdjA-like"/>
</dbReference>
<keyword evidence="7 8" id="KW-0520">NAD</keyword>
<feature type="region of interest" description="Disordered" evidence="9">
    <location>
        <begin position="169"/>
        <end position="193"/>
    </location>
</feature>
<dbReference type="RefSeq" id="WP_378230312.1">
    <property type="nucleotide sequence ID" value="NZ_JBHSLL010000046.1"/>
</dbReference>
<gene>
    <name evidence="11" type="ORF">ACFPLB_13055</name>
</gene>
<feature type="domain" description="Nitroreductase" evidence="10">
    <location>
        <begin position="18"/>
        <end position="166"/>
    </location>
</feature>
<comment type="similarity">
    <text evidence="2 8">Belongs to the nitroreductase family.</text>
</comment>
<evidence type="ECO:0000313" key="12">
    <source>
        <dbReference type="Proteomes" id="UP001596016"/>
    </source>
</evidence>
<dbReference type="CDD" id="cd02135">
    <property type="entry name" value="YdjA-like"/>
    <property type="match status" value="1"/>
</dbReference>
<dbReference type="Pfam" id="PF00881">
    <property type="entry name" value="Nitroreductase"/>
    <property type="match status" value="1"/>
</dbReference>
<evidence type="ECO:0000256" key="8">
    <source>
        <dbReference type="PIRNR" id="PIRNR000232"/>
    </source>
</evidence>
<evidence type="ECO:0000256" key="4">
    <source>
        <dbReference type="ARBA" id="ARBA00022643"/>
    </source>
</evidence>
<protein>
    <recommendedName>
        <fullName evidence="8">Putative NAD(P)H nitroreductase</fullName>
        <ecNumber evidence="8">1.-.-.-</ecNumber>
    </recommendedName>
</protein>
<dbReference type="Gene3D" id="3.40.109.10">
    <property type="entry name" value="NADH Oxidase"/>
    <property type="match status" value="1"/>
</dbReference>
<evidence type="ECO:0000256" key="1">
    <source>
        <dbReference type="ARBA" id="ARBA00001917"/>
    </source>
</evidence>
<dbReference type="InterPro" id="IPR052530">
    <property type="entry name" value="NAD(P)H_nitroreductase"/>
</dbReference>
<keyword evidence="6 8" id="KW-0560">Oxidoreductase</keyword>
<evidence type="ECO:0000256" key="9">
    <source>
        <dbReference type="SAM" id="MobiDB-lite"/>
    </source>
</evidence>
<keyword evidence="12" id="KW-1185">Reference proteome</keyword>
<sequence>MNPTLDFLLSRASVPIKDLQAPGPDDAEIAQIIAAASRVPDHGRLAPWRFILYRGQARKEVGHKLAALAQERDGPLPEGRYNQELTRFSRAPLVIGVVSTPKEHPRIPDWEKFLSGGMAAMNLIIAANALGYRSSMITNWYSDVPEGREILGLAPEERVVGFVHIGSYEGESPQRPRPDPATLYTDYSGPWQG</sequence>
<proteinExistence type="inferred from homology"/>
<evidence type="ECO:0000313" key="11">
    <source>
        <dbReference type="EMBL" id="MFC5386888.1"/>
    </source>
</evidence>
<name>A0ABW0H2N0_9HYPH</name>
<dbReference type="SUPFAM" id="SSF55469">
    <property type="entry name" value="FMN-dependent nitroreductase-like"/>
    <property type="match status" value="1"/>
</dbReference>
<dbReference type="PANTHER" id="PTHR43821">
    <property type="entry name" value="NAD(P)H NITROREDUCTASE YDJA-RELATED"/>
    <property type="match status" value="1"/>
</dbReference>
<keyword evidence="5 8" id="KW-0521">NADP</keyword>
<dbReference type="Proteomes" id="UP001596016">
    <property type="component" value="Unassembled WGS sequence"/>
</dbReference>
<dbReference type="EMBL" id="JBHSLL010000046">
    <property type="protein sequence ID" value="MFC5386888.1"/>
    <property type="molecule type" value="Genomic_DNA"/>
</dbReference>
<comment type="caution">
    <text evidence="11">The sequence shown here is derived from an EMBL/GenBank/DDBJ whole genome shotgun (WGS) entry which is preliminary data.</text>
</comment>